<dbReference type="Proteomes" id="UP000831785">
    <property type="component" value="Chromosome"/>
</dbReference>
<evidence type="ECO:0000313" key="2">
    <source>
        <dbReference type="Proteomes" id="UP000831785"/>
    </source>
</evidence>
<gene>
    <name evidence="1" type="ORF">MUN80_19815</name>
</gene>
<protein>
    <submittedName>
        <fullName evidence="1">Uncharacterized protein</fullName>
    </submittedName>
</protein>
<proteinExistence type="predicted"/>
<dbReference type="RefSeq" id="WP_244715568.1">
    <property type="nucleotide sequence ID" value="NZ_CP095049.1"/>
</dbReference>
<keyword evidence="2" id="KW-1185">Reference proteome</keyword>
<accession>A0ABY4F5Q0</accession>
<sequence length="54" mass="6412">MERRHADILRDKFGEELAGKRVVNLRIPDKFQFLAPLLVELLRERLQGHLTQPF</sequence>
<dbReference type="EMBL" id="CP095049">
    <property type="protein sequence ID" value="UOQ51997.1"/>
    <property type="molecule type" value="Genomic_DNA"/>
</dbReference>
<reference evidence="1 2" key="1">
    <citation type="submission" date="2022-04" db="EMBL/GenBank/DDBJ databases">
        <title>Hymenobacter sp. isolated from the air.</title>
        <authorList>
            <person name="Won M."/>
            <person name="Lee C.-M."/>
            <person name="Woen H.-Y."/>
            <person name="Kwon S.-W."/>
        </authorList>
    </citation>
    <scope>NUCLEOTIDE SEQUENCE [LARGE SCALE GENOMIC DNA]</scope>
    <source>
        <strain evidence="2">5116 S-27</strain>
    </source>
</reference>
<evidence type="ECO:0000313" key="1">
    <source>
        <dbReference type="EMBL" id="UOQ51997.1"/>
    </source>
</evidence>
<organism evidence="1 2">
    <name type="scientific">Hymenobacter cellulosivorans</name>
    <dbReference type="NCBI Taxonomy" id="2932249"/>
    <lineage>
        <taxon>Bacteria</taxon>
        <taxon>Pseudomonadati</taxon>
        <taxon>Bacteroidota</taxon>
        <taxon>Cytophagia</taxon>
        <taxon>Cytophagales</taxon>
        <taxon>Hymenobacteraceae</taxon>
        <taxon>Hymenobacter</taxon>
    </lineage>
</organism>
<name>A0ABY4F5Q0_9BACT</name>